<feature type="region of interest" description="Disordered" evidence="1">
    <location>
        <begin position="49"/>
        <end position="89"/>
    </location>
</feature>
<keyword evidence="4" id="KW-1185">Reference proteome</keyword>
<evidence type="ECO:0000256" key="1">
    <source>
        <dbReference type="SAM" id="MobiDB-lite"/>
    </source>
</evidence>
<feature type="signal peptide" evidence="2">
    <location>
        <begin position="1"/>
        <end position="21"/>
    </location>
</feature>
<organism evidence="3 4">
    <name type="scientific">Shimia thalassica</name>
    <dbReference type="NCBI Taxonomy" id="1715693"/>
    <lineage>
        <taxon>Bacteria</taxon>
        <taxon>Pseudomonadati</taxon>
        <taxon>Pseudomonadota</taxon>
        <taxon>Alphaproteobacteria</taxon>
        <taxon>Rhodobacterales</taxon>
        <taxon>Roseobacteraceae</taxon>
    </lineage>
</organism>
<proteinExistence type="predicted"/>
<feature type="chain" id="PRO_5006065594" description="Lipoprotein" evidence="2">
    <location>
        <begin position="22"/>
        <end position="89"/>
    </location>
</feature>
<protein>
    <recommendedName>
        <fullName evidence="5">Lipoprotein</fullName>
    </recommendedName>
</protein>
<evidence type="ECO:0000313" key="3">
    <source>
        <dbReference type="EMBL" id="CUK02549.1"/>
    </source>
</evidence>
<dbReference type="GeneID" id="83883069"/>
<evidence type="ECO:0000313" key="4">
    <source>
        <dbReference type="Proteomes" id="UP000051870"/>
    </source>
</evidence>
<feature type="compositionally biased region" description="Pro residues" evidence="1">
    <location>
        <begin position="49"/>
        <end position="74"/>
    </location>
</feature>
<dbReference type="Proteomes" id="UP000051870">
    <property type="component" value="Unassembled WGS sequence"/>
</dbReference>
<gene>
    <name evidence="3" type="ORF">PH7735_02609</name>
</gene>
<reference evidence="4" key="1">
    <citation type="submission" date="2015-09" db="EMBL/GenBank/DDBJ databases">
        <authorList>
            <person name="Rodrigo-Torres Lidia"/>
            <person name="Arahal R.David."/>
        </authorList>
    </citation>
    <scope>NUCLEOTIDE SEQUENCE [LARGE SCALE GENOMIC DNA]</scope>
    <source>
        <strain evidence="4">CECT 7735</strain>
    </source>
</reference>
<name>A0A0P1ISX1_9RHOB</name>
<dbReference type="AlphaFoldDB" id="A0A0P1ISX1"/>
<evidence type="ECO:0008006" key="5">
    <source>
        <dbReference type="Google" id="ProtNLM"/>
    </source>
</evidence>
<keyword evidence="2" id="KW-0732">Signal</keyword>
<sequence>MIRIRKSLMALGVLGTSAVFLGGCEGTTVSGGASVGVYYDSMMWNDYYRPPPPPGRPHPPVRPQPPIAKPPVRPVHPVAPIHRPTPRAR</sequence>
<dbReference type="RefSeq" id="WP_082645230.1">
    <property type="nucleotide sequence ID" value="NZ_CANLZE010000002.1"/>
</dbReference>
<dbReference type="STRING" id="1715693.PH7735_02609"/>
<dbReference type="PROSITE" id="PS51257">
    <property type="entry name" value="PROKAR_LIPOPROTEIN"/>
    <property type="match status" value="1"/>
</dbReference>
<evidence type="ECO:0000256" key="2">
    <source>
        <dbReference type="SAM" id="SignalP"/>
    </source>
</evidence>
<accession>A0A0P1ISX1</accession>
<dbReference type="EMBL" id="CYTW01000002">
    <property type="protein sequence ID" value="CUK02549.1"/>
    <property type="molecule type" value="Genomic_DNA"/>
</dbReference>